<feature type="chain" id="PRO_5046881365" description="Glycine zipper 2TM domain-containing protein" evidence="1">
    <location>
        <begin position="22"/>
        <end position="136"/>
    </location>
</feature>
<sequence>MFKFKSLAFIFIGLFTSQAIAGSTVMEGVIEKAEVITTKVGSDGKPLLGAAVGVGIGSAFGSGSGKDAAKITGGLLGARKAAQKKKEMLYGWRYIVKANDELHVVDAWCDQPSQQCSGVVKGKEVYIINNKEVVEK</sequence>
<gene>
    <name evidence="2" type="ORF">RI845_09865</name>
</gene>
<dbReference type="RefSeq" id="WP_348386010.1">
    <property type="nucleotide sequence ID" value="NZ_CP134146.1"/>
</dbReference>
<dbReference type="Proteomes" id="UP001248581">
    <property type="component" value="Chromosome"/>
</dbReference>
<reference evidence="3" key="1">
    <citation type="submission" date="2023-09" db="EMBL/GenBank/DDBJ databases">
        <authorList>
            <person name="Li S."/>
            <person name="Li X."/>
            <person name="Zhang C."/>
            <person name="Zhao Z."/>
        </authorList>
    </citation>
    <scope>NUCLEOTIDE SEQUENCE [LARGE SCALE GENOMIC DNA]</scope>
    <source>
        <strain evidence="3">SQ345</strain>
    </source>
</reference>
<evidence type="ECO:0008006" key="4">
    <source>
        <dbReference type="Google" id="ProtNLM"/>
    </source>
</evidence>
<dbReference type="EMBL" id="CP134146">
    <property type="protein sequence ID" value="WNC66845.1"/>
    <property type="molecule type" value="Genomic_DNA"/>
</dbReference>
<evidence type="ECO:0000256" key="1">
    <source>
        <dbReference type="SAM" id="SignalP"/>
    </source>
</evidence>
<evidence type="ECO:0000313" key="3">
    <source>
        <dbReference type="Proteomes" id="UP001248581"/>
    </source>
</evidence>
<protein>
    <recommendedName>
        <fullName evidence="4">Glycine zipper 2TM domain-containing protein</fullName>
    </recommendedName>
</protein>
<name>A0ABY9TGC2_9GAMM</name>
<keyword evidence="3" id="KW-1185">Reference proteome</keyword>
<evidence type="ECO:0000313" key="2">
    <source>
        <dbReference type="EMBL" id="WNC66845.1"/>
    </source>
</evidence>
<keyword evidence="1" id="KW-0732">Signal</keyword>
<organism evidence="2 3">
    <name type="scientific">Thalassotalea nanhaiensis</name>
    <dbReference type="NCBI Taxonomy" id="3065648"/>
    <lineage>
        <taxon>Bacteria</taxon>
        <taxon>Pseudomonadati</taxon>
        <taxon>Pseudomonadota</taxon>
        <taxon>Gammaproteobacteria</taxon>
        <taxon>Alteromonadales</taxon>
        <taxon>Colwelliaceae</taxon>
        <taxon>Thalassotalea</taxon>
    </lineage>
</organism>
<accession>A0ABY9TGC2</accession>
<proteinExistence type="predicted"/>
<feature type="signal peptide" evidence="1">
    <location>
        <begin position="1"/>
        <end position="21"/>
    </location>
</feature>